<proteinExistence type="predicted"/>
<evidence type="ECO:0000256" key="1">
    <source>
        <dbReference type="SAM" id="MobiDB-lite"/>
    </source>
</evidence>
<dbReference type="RefSeq" id="XP_002782707.1">
    <property type="nucleotide sequence ID" value="XM_002782661.1"/>
</dbReference>
<keyword evidence="3" id="KW-1185">Reference proteome</keyword>
<dbReference type="GeneID" id="9045034"/>
<accession>C5KLY7</accession>
<evidence type="ECO:0000313" key="2">
    <source>
        <dbReference type="EMBL" id="EER14502.1"/>
    </source>
</evidence>
<feature type="compositionally biased region" description="Polar residues" evidence="1">
    <location>
        <begin position="102"/>
        <end position="111"/>
    </location>
</feature>
<sequence length="171" mass="18716">MGVDATLGGSKNAAPWMAKAMGEALVTTPFGRDPAHTLLEIFTKFGSVRGCLDEEGMIVGLDYTHPVCLYWTAIAAGFHYDPECSKVIVPQFKRFSRDLDRSSGSQASGTISVKRMEANTGENEENNDEVSASLEDCWLWSDAIRSKRQRLTVTTTTSSTTALKNAALRFQ</sequence>
<dbReference type="Proteomes" id="UP000007800">
    <property type="component" value="Unassembled WGS sequence"/>
</dbReference>
<organism evidence="3">
    <name type="scientific">Perkinsus marinus (strain ATCC 50983 / TXsc)</name>
    <dbReference type="NCBI Taxonomy" id="423536"/>
    <lineage>
        <taxon>Eukaryota</taxon>
        <taxon>Sar</taxon>
        <taxon>Alveolata</taxon>
        <taxon>Perkinsozoa</taxon>
        <taxon>Perkinsea</taxon>
        <taxon>Perkinsida</taxon>
        <taxon>Perkinsidae</taxon>
        <taxon>Perkinsus</taxon>
    </lineage>
</organism>
<dbReference type="OMA" id="RMEANTG"/>
<dbReference type="OrthoDB" id="435111at2759"/>
<reference evidence="2 3" key="1">
    <citation type="submission" date="2008-07" db="EMBL/GenBank/DDBJ databases">
        <authorList>
            <person name="El-Sayed N."/>
            <person name="Caler E."/>
            <person name="Inman J."/>
            <person name="Amedeo P."/>
            <person name="Hass B."/>
            <person name="Wortman J."/>
        </authorList>
    </citation>
    <scope>NUCLEOTIDE SEQUENCE [LARGE SCALE GENOMIC DNA]</scope>
    <source>
        <strain evidence="3">ATCC 50983 / TXsc</strain>
    </source>
</reference>
<dbReference type="AlphaFoldDB" id="C5KLY7"/>
<evidence type="ECO:0000313" key="3">
    <source>
        <dbReference type="Proteomes" id="UP000007800"/>
    </source>
</evidence>
<protein>
    <submittedName>
        <fullName evidence="2">Uncharacterized protein</fullName>
    </submittedName>
</protein>
<gene>
    <name evidence="2" type="ORF">Pmar_PMAR024389</name>
</gene>
<feature type="region of interest" description="Disordered" evidence="1">
    <location>
        <begin position="100"/>
        <end position="129"/>
    </location>
</feature>
<dbReference type="EMBL" id="GG674222">
    <property type="protein sequence ID" value="EER14502.1"/>
    <property type="molecule type" value="Genomic_DNA"/>
</dbReference>
<name>C5KLY7_PERM5</name>
<dbReference type="InParanoid" id="C5KLY7"/>